<evidence type="ECO:0000259" key="2">
    <source>
        <dbReference type="Pfam" id="PF00089"/>
    </source>
</evidence>
<dbReference type="SUPFAM" id="SSF50494">
    <property type="entry name" value="Trypsin-like serine proteases"/>
    <property type="match status" value="1"/>
</dbReference>
<proteinExistence type="evidence at transcript level"/>
<accession>A0A0K8RQN4</accession>
<dbReference type="InterPro" id="IPR001254">
    <property type="entry name" value="Trypsin_dom"/>
</dbReference>
<dbReference type="PANTHER" id="PTHR24253">
    <property type="entry name" value="TRANSMEMBRANE PROTEASE SERINE"/>
    <property type="match status" value="1"/>
</dbReference>
<keyword evidence="1" id="KW-1015">Disulfide bond</keyword>
<dbReference type="GO" id="GO:0004252">
    <property type="term" value="F:serine-type endopeptidase activity"/>
    <property type="evidence" value="ECO:0007669"/>
    <property type="project" value="InterPro"/>
</dbReference>
<sequence>GVQRSLETSFEGRAAPTKNRQMFAERLILMSLLVNRLSAFPQVPTEKCGLPVEQPDRSDPLVSERILNGMDAIPGAWPWQVEIRVHDKHACGGVLVGPQHVLTSAHCLPFTTAKPERMRYQGNNRCCVKTAPQQHELPVLVYSGMGYIYFMI</sequence>
<evidence type="ECO:0000256" key="1">
    <source>
        <dbReference type="ARBA" id="ARBA00023157"/>
    </source>
</evidence>
<dbReference type="AlphaFoldDB" id="A0A0K8RQN4"/>
<dbReference type="InterPro" id="IPR009003">
    <property type="entry name" value="Peptidase_S1_PA"/>
</dbReference>
<dbReference type="EMBL" id="GADI01000595">
    <property type="protein sequence ID" value="JAA73213.1"/>
    <property type="molecule type" value="mRNA"/>
</dbReference>
<keyword evidence="3" id="KW-0378">Hydrolase</keyword>
<dbReference type="GO" id="GO:0006508">
    <property type="term" value="P:proteolysis"/>
    <property type="evidence" value="ECO:0007669"/>
    <property type="project" value="UniProtKB-KW"/>
</dbReference>
<dbReference type="Pfam" id="PF00089">
    <property type="entry name" value="Trypsin"/>
    <property type="match status" value="1"/>
</dbReference>
<dbReference type="PANTHER" id="PTHR24253:SF176">
    <property type="entry name" value="CORIN, ISOFORM B"/>
    <property type="match status" value="1"/>
</dbReference>
<feature type="domain" description="Peptidase S1" evidence="2">
    <location>
        <begin position="66"/>
        <end position="109"/>
    </location>
</feature>
<dbReference type="InterPro" id="IPR043504">
    <property type="entry name" value="Peptidase_S1_PA_chymotrypsin"/>
</dbReference>
<keyword evidence="3" id="KW-0645">Protease</keyword>
<protein>
    <submittedName>
        <fullName evidence="3">Putative serine protease</fullName>
    </submittedName>
</protein>
<evidence type="ECO:0000313" key="3">
    <source>
        <dbReference type="EMBL" id="JAA73213.1"/>
    </source>
</evidence>
<name>A0A0K8RQN4_IXORI</name>
<feature type="non-terminal residue" evidence="3">
    <location>
        <position position="1"/>
    </location>
</feature>
<dbReference type="Gene3D" id="2.40.10.10">
    <property type="entry name" value="Trypsin-like serine proteases"/>
    <property type="match status" value="1"/>
</dbReference>
<organism evidence="3">
    <name type="scientific">Ixodes ricinus</name>
    <name type="common">Common tick</name>
    <name type="synonym">Acarus ricinus</name>
    <dbReference type="NCBI Taxonomy" id="34613"/>
    <lineage>
        <taxon>Eukaryota</taxon>
        <taxon>Metazoa</taxon>
        <taxon>Ecdysozoa</taxon>
        <taxon>Arthropoda</taxon>
        <taxon>Chelicerata</taxon>
        <taxon>Arachnida</taxon>
        <taxon>Acari</taxon>
        <taxon>Parasitiformes</taxon>
        <taxon>Ixodida</taxon>
        <taxon>Ixodoidea</taxon>
        <taxon>Ixodidae</taxon>
        <taxon>Ixodinae</taxon>
        <taxon>Ixodes</taxon>
    </lineage>
</organism>
<reference evidence="3" key="1">
    <citation type="submission" date="2012-12" db="EMBL/GenBank/DDBJ databases">
        <title>Identification and characterization of a phenylalanine ammonia-lyase gene family in Isatis indigotica Fort.</title>
        <authorList>
            <person name="Liu Q."/>
            <person name="Chen J."/>
            <person name="Zhou X."/>
            <person name="Di P."/>
            <person name="Xiao Y."/>
            <person name="Xuan H."/>
            <person name="Zhang L."/>
            <person name="Chen W."/>
        </authorList>
    </citation>
    <scope>NUCLEOTIDE SEQUENCE</scope>
    <source>
        <tissue evidence="3">Salivary gland</tissue>
    </source>
</reference>